<dbReference type="Proteomes" id="UP000243793">
    <property type="component" value="Chromosome"/>
</dbReference>
<gene>
    <name evidence="1" type="ORF">CBP12_08120</name>
</gene>
<dbReference type="EMBL" id="CP021376">
    <property type="protein sequence ID" value="ART80116.1"/>
    <property type="molecule type" value="Genomic_DNA"/>
</dbReference>
<accession>A0A1Y0CZ06</accession>
<name>A0A1Y0CZ06_9GAMM</name>
<sequence>MVEHNADDYRAKLLRILDKDARKDEVMEMFEQNLELEADNAKAAAYLALSEADLSHLTSIIDEVDHEPEP</sequence>
<proteinExistence type="predicted"/>
<dbReference type="AlphaFoldDB" id="A0A1Y0CZ06"/>
<dbReference type="RefSeq" id="WP_086963985.1">
    <property type="nucleotide sequence ID" value="NZ_CP021376.1"/>
</dbReference>
<evidence type="ECO:0000313" key="1">
    <source>
        <dbReference type="EMBL" id="ART80116.1"/>
    </source>
</evidence>
<protein>
    <submittedName>
        <fullName evidence="1">Uncharacterized protein</fullName>
    </submittedName>
</protein>
<organism evidence="1 2">
    <name type="scientific">Oceanisphaera avium</name>
    <dbReference type="NCBI Taxonomy" id="1903694"/>
    <lineage>
        <taxon>Bacteria</taxon>
        <taxon>Pseudomonadati</taxon>
        <taxon>Pseudomonadota</taxon>
        <taxon>Gammaproteobacteria</taxon>
        <taxon>Aeromonadales</taxon>
        <taxon>Aeromonadaceae</taxon>
        <taxon>Oceanisphaera</taxon>
    </lineage>
</organism>
<evidence type="ECO:0000313" key="2">
    <source>
        <dbReference type="Proteomes" id="UP000243793"/>
    </source>
</evidence>
<keyword evidence="2" id="KW-1185">Reference proteome</keyword>
<dbReference type="KEGG" id="ocm:CBP12_08120"/>
<reference evidence="2" key="1">
    <citation type="submission" date="2017-05" db="EMBL/GenBank/DDBJ databases">
        <authorList>
            <person name="Sung H."/>
        </authorList>
    </citation>
    <scope>NUCLEOTIDE SEQUENCE [LARGE SCALE GENOMIC DNA]</scope>
    <source>
        <strain evidence="2">AMac2203</strain>
    </source>
</reference>